<dbReference type="EMBL" id="HBUF01007458">
    <property type="protein sequence ID" value="CAG6607328.1"/>
    <property type="molecule type" value="Transcribed_RNA"/>
</dbReference>
<dbReference type="EMBL" id="HBUF01177241">
    <property type="protein sequence ID" value="CAG6654261.1"/>
    <property type="molecule type" value="Transcribed_RNA"/>
</dbReference>
<protein>
    <submittedName>
        <fullName evidence="1">Uncharacterized protein</fullName>
    </submittedName>
</protein>
<accession>A0A8D8UVI7</accession>
<dbReference type="EMBL" id="HBUF01007455">
    <property type="protein sequence ID" value="CAG6607313.1"/>
    <property type="molecule type" value="Transcribed_RNA"/>
</dbReference>
<dbReference type="EMBL" id="HBUF01610772">
    <property type="protein sequence ID" value="CAG6778651.1"/>
    <property type="molecule type" value="Transcribed_RNA"/>
</dbReference>
<dbReference type="EMBL" id="HBUF01610773">
    <property type="protein sequence ID" value="CAG6778654.1"/>
    <property type="molecule type" value="Transcribed_RNA"/>
</dbReference>
<dbReference type="EMBL" id="HBUF01177242">
    <property type="protein sequence ID" value="CAG6654266.1"/>
    <property type="molecule type" value="Transcribed_RNA"/>
</dbReference>
<dbReference type="EMBL" id="HBUF01177245">
    <property type="protein sequence ID" value="CAG6654278.1"/>
    <property type="molecule type" value="Transcribed_RNA"/>
</dbReference>
<dbReference type="EMBL" id="HBUF01346251">
    <property type="protein sequence ID" value="CAG6709606.1"/>
    <property type="molecule type" value="Transcribed_RNA"/>
</dbReference>
<dbReference type="EMBL" id="HBUF01346250">
    <property type="protein sequence ID" value="CAG6709602.1"/>
    <property type="molecule type" value="Transcribed_RNA"/>
</dbReference>
<evidence type="ECO:0000313" key="1">
    <source>
        <dbReference type="EMBL" id="CAG6709602.1"/>
    </source>
</evidence>
<reference evidence="1" key="1">
    <citation type="submission" date="2021-05" db="EMBL/GenBank/DDBJ databases">
        <authorList>
            <person name="Alioto T."/>
            <person name="Alioto T."/>
            <person name="Gomez Garrido J."/>
        </authorList>
    </citation>
    <scope>NUCLEOTIDE SEQUENCE</scope>
</reference>
<dbReference type="EMBL" id="HBUF01610774">
    <property type="protein sequence ID" value="CAG6778657.1"/>
    <property type="molecule type" value="Transcribed_RNA"/>
</dbReference>
<dbReference type="AlphaFoldDB" id="A0A8D8UVI7"/>
<dbReference type="EMBL" id="HBUF01007453">
    <property type="protein sequence ID" value="CAG6607304.1"/>
    <property type="molecule type" value="Transcribed_RNA"/>
</dbReference>
<dbReference type="EMBL" id="HBUF01007457">
    <property type="protein sequence ID" value="CAG6607323.1"/>
    <property type="molecule type" value="Transcribed_RNA"/>
</dbReference>
<organism evidence="1">
    <name type="scientific">Cacopsylla melanoneura</name>
    <dbReference type="NCBI Taxonomy" id="428564"/>
    <lineage>
        <taxon>Eukaryota</taxon>
        <taxon>Metazoa</taxon>
        <taxon>Ecdysozoa</taxon>
        <taxon>Arthropoda</taxon>
        <taxon>Hexapoda</taxon>
        <taxon>Insecta</taxon>
        <taxon>Pterygota</taxon>
        <taxon>Neoptera</taxon>
        <taxon>Paraneoptera</taxon>
        <taxon>Hemiptera</taxon>
        <taxon>Sternorrhyncha</taxon>
        <taxon>Psylloidea</taxon>
        <taxon>Psyllidae</taxon>
        <taxon>Psyllinae</taxon>
        <taxon>Cacopsylla</taxon>
    </lineage>
</organism>
<dbReference type="EMBL" id="HBUF01346249">
    <property type="protein sequence ID" value="CAG6709598.1"/>
    <property type="molecule type" value="Transcribed_RNA"/>
</dbReference>
<dbReference type="EMBL" id="HBUF01177240">
    <property type="protein sequence ID" value="CAG6654257.1"/>
    <property type="molecule type" value="Transcribed_RNA"/>
</dbReference>
<dbReference type="EMBL" id="HBUF01007454">
    <property type="protein sequence ID" value="CAG6607309.1"/>
    <property type="molecule type" value="Transcribed_RNA"/>
</dbReference>
<dbReference type="EMBL" id="HBUF01177244">
    <property type="protein sequence ID" value="CAG6654274.1"/>
    <property type="molecule type" value="Transcribed_RNA"/>
</dbReference>
<proteinExistence type="predicted"/>
<sequence>MAEREAAWSGGRIPGAVDLPGRVDPGVQGTVRRAAIIDVQCEVRGNLGERTPGWIRVGNLRRRRYVSRTVDERHASRVRGSSLGTLWSRIALQTHQEPASLYDLSAKQ</sequence>
<dbReference type="EMBL" id="HBUF01007460">
    <property type="protein sequence ID" value="CAG6607338.1"/>
    <property type="molecule type" value="Transcribed_RNA"/>
</dbReference>
<dbReference type="EMBL" id="HBUF01007456">
    <property type="protein sequence ID" value="CAG6607318.1"/>
    <property type="molecule type" value="Transcribed_RNA"/>
</dbReference>
<dbReference type="EMBL" id="HBUF01007459">
    <property type="protein sequence ID" value="CAG6607333.1"/>
    <property type="molecule type" value="Transcribed_RNA"/>
</dbReference>
<name>A0A8D8UVI7_9HEMI</name>
<dbReference type="EMBL" id="HBUF01610771">
    <property type="protein sequence ID" value="CAG6778648.1"/>
    <property type="molecule type" value="Transcribed_RNA"/>
</dbReference>
<dbReference type="EMBL" id="HBUF01177243">
    <property type="protein sequence ID" value="CAG6654270.1"/>
    <property type="molecule type" value="Transcribed_RNA"/>
</dbReference>